<proteinExistence type="predicted"/>
<dbReference type="OrthoDB" id="4357141at2759"/>
<name>A0A1X6P0J6_PORUM</name>
<keyword evidence="2" id="KW-1185">Reference proteome</keyword>
<evidence type="ECO:0008006" key="3">
    <source>
        <dbReference type="Google" id="ProtNLM"/>
    </source>
</evidence>
<dbReference type="AlphaFoldDB" id="A0A1X6P0J6"/>
<organism evidence="1 2">
    <name type="scientific">Porphyra umbilicalis</name>
    <name type="common">Purple laver</name>
    <name type="synonym">Red alga</name>
    <dbReference type="NCBI Taxonomy" id="2786"/>
    <lineage>
        <taxon>Eukaryota</taxon>
        <taxon>Rhodophyta</taxon>
        <taxon>Bangiophyceae</taxon>
        <taxon>Bangiales</taxon>
        <taxon>Bangiaceae</taxon>
        <taxon>Porphyra</taxon>
    </lineage>
</organism>
<reference evidence="1 2" key="1">
    <citation type="submission" date="2017-03" db="EMBL/GenBank/DDBJ databases">
        <title>WGS assembly of Porphyra umbilicalis.</title>
        <authorList>
            <person name="Brawley S.H."/>
            <person name="Blouin N.A."/>
            <person name="Ficko-Blean E."/>
            <person name="Wheeler G.L."/>
            <person name="Lohr M."/>
            <person name="Goodson H.V."/>
            <person name="Jenkins J.W."/>
            <person name="Blaby-Haas C.E."/>
            <person name="Helliwell K.E."/>
            <person name="Chan C."/>
            <person name="Marriage T."/>
            <person name="Bhattacharya D."/>
            <person name="Klein A.S."/>
            <person name="Badis Y."/>
            <person name="Brodie J."/>
            <person name="Cao Y."/>
            <person name="Collen J."/>
            <person name="Dittami S.M."/>
            <person name="Gachon C.M."/>
            <person name="Green B.R."/>
            <person name="Karpowicz S."/>
            <person name="Kim J.W."/>
            <person name="Kudahl U."/>
            <person name="Lin S."/>
            <person name="Michel G."/>
            <person name="Mittag M."/>
            <person name="Olson B.J."/>
            <person name="Pangilinan J."/>
            <person name="Peng Y."/>
            <person name="Qiu H."/>
            <person name="Shu S."/>
            <person name="Singer J.T."/>
            <person name="Smith A.G."/>
            <person name="Sprecher B.N."/>
            <person name="Wagner V."/>
            <person name="Wang W."/>
            <person name="Wang Z.-Y."/>
            <person name="Yan J."/>
            <person name="Yarish C."/>
            <person name="Zoeuner-Riek S."/>
            <person name="Zhuang Y."/>
            <person name="Zou Y."/>
            <person name="Lindquist E.A."/>
            <person name="Grimwood J."/>
            <person name="Barry K."/>
            <person name="Rokhsar D.S."/>
            <person name="Schmutz J."/>
            <person name="Stiller J.W."/>
            <person name="Grossman A.R."/>
            <person name="Prochnik S.E."/>
        </authorList>
    </citation>
    <scope>NUCLEOTIDE SEQUENCE [LARGE SCALE GENOMIC DNA]</scope>
    <source>
        <strain evidence="1">4086291</strain>
    </source>
</reference>
<dbReference type="EMBL" id="KV918948">
    <property type="protein sequence ID" value="OSX74399.1"/>
    <property type="molecule type" value="Genomic_DNA"/>
</dbReference>
<gene>
    <name evidence="1" type="ORF">BU14_0290s0007</name>
</gene>
<sequence length="469" mass="51512">MATKMAVAQVLSTLENGGTLKDALNLVSGQTGIAVGALRSSYYRSRDNTSRAHGNARLSHRDEQVLVGVAQDFIVNNFPVNNTQIRGVIKRRWDIEVSQPWVFRWGVCKALADKRAGPEVLYGAKVLCGELEKFLETHSFIPSAVFNYDETRITHRGGKMAVKRVEASDKTQANAVASRESTVASLLSFVSASGSVFMSVYVLKAKFGEASTAPVKFCLHDAPRTSRRCWPRFYCWKETEYLTGEAFEAVMAKFSDEWATRNPGIPSILFGDQLGVHRHPDVIERALGKGVYLFFLTRNTSHITKALHEAPFGVFQRLVAMGAQHGVIDKMLGDGGTRNAIVEVSYAAESRAFLPNVIIGAFRRCGLWPFDPERMLSQMTEFLGLGHTDVTIRGVSSAAAADVIHEATSRSKASKNWTSTGSTVVQRAVLHAPDALLEQNKEIAENKACDQAVKAARAIARAHKRVKKA</sequence>
<protein>
    <recommendedName>
        <fullName evidence="3">DDE-1 domain-containing protein</fullName>
    </recommendedName>
</protein>
<evidence type="ECO:0000313" key="1">
    <source>
        <dbReference type="EMBL" id="OSX74399.1"/>
    </source>
</evidence>
<accession>A0A1X6P0J6</accession>
<evidence type="ECO:0000313" key="2">
    <source>
        <dbReference type="Proteomes" id="UP000218209"/>
    </source>
</evidence>
<dbReference type="Proteomes" id="UP000218209">
    <property type="component" value="Unassembled WGS sequence"/>
</dbReference>